<evidence type="ECO:0000256" key="1">
    <source>
        <dbReference type="ARBA" id="ARBA00004370"/>
    </source>
</evidence>
<sequence>MGSQASESREGRDVSSFLTGKTYSSYEINFENVSITEYLKFISKIGKINFVYDEKDLDFNTTIISDQPASMASILSALVQTLRMHGLDIIANGNTMTVIQKGEPHIGTVVTDRDPLKKGQIPPIVTWVYKIKNANPQHIGRLIKPLLSDESILEVSEATRYMVVTDLLLNIEEIKKLLLTLDSTDSPLDVHPFTSRYSEPSKLVPILTEIMTPISKGNPFILVPQDGRSKLFIISTPELVKQAVGILSSLDDSPSLHAIGPITSKNILLYQIKNKPMKSIASAIEKITSDISEYEKTPMGVLVALNTMRYIPESHCVLFIGLPEYLAEVDTILSHIDVPMSKEESNLIHSTIFVYKIKHAKPNILMNSLIKITKKLESSPFPNSALIQTLKSAKLVKESGSIMFDGSPTSITKMQQILPVFDTPQKHTRSVSDFYIYKPLHHTGSDVNTELQSIAEGLKASGLDDPSFINTLLSGRWIPAANVLVFSGSTENIEKLHSILPSIDTPQLKKINEEEEGGDEGDNFMIYSLKFANGSMILKQLQEVQHDLAAAHKDKSEEKEFKDVNKALKSAKWLSSTNSLLIIAHPKTLVQIKALLDKFDVRSNMSAKSFFFLYEPKHLSPKALKEDVLNALSKMRKSGLDDYELLDALQTVSLVSDENALLFTGSEKAVAKLKNILPSLDVVNPAKTTDFFIYSPIFVTAELLHKEIKKLALDMERSDFADPVLIRSLMSLKLIQEGNSLFFTTNSANLPKIKELLKSIDSKHFSDNNSLKDQSVFILYNTKHVSGADLIEYLKNVAEDLDSLGSKDKVMIRSIKKLRLVGHSNTIIITGSRPVVEEIKALAEKFDTQSFVKKEIERITSGYVLYTPKYQKGRHLIDLMRNFESKLHNSGFQQTSLFDVIEHLKWMGDANTVIVSGHEDATKQVMALLERFDIPTTDDSELEFMTYKVQFHSGDELLTALKQIGLDFANSTSVTNKAFLEAVNRLQYIAVTNSLISTGTEEALARLNHLIQKIDIPLRQVFVEILIIETEASNQLDFGLRWGSQGKYRDKFAYSTGLNPISTTDHEDGLKDFQTKLQTLTGSTTPTGDFFPLATGYDLGVMGDIILHKGQSYFALGSLFNSLQSTDDTTIVMNQKIIAQDNKNSTFFVGQNIPYTGSFVTNDGAARVTTANLEYRDVGINLSITPTITNGDIITLAIEQEMSEVMGQAGDSSSSNSDVVTGIQTSKNTTSTVVSVPNKSFLVLSGQINNSVDEQTTSIPCLGALPFVGAFFSDVNKTRVHDNIIIFIRPQIIETFNDYKEITEHQEDLHRSDSGNPEAFDAGLELLKTADDY</sequence>
<keyword evidence="2" id="KW-0812">Transmembrane</keyword>
<feature type="domain" description="GspD-like N0" evidence="7">
    <location>
        <begin position="28"/>
        <end position="95"/>
    </location>
</feature>
<evidence type="ECO:0000256" key="2">
    <source>
        <dbReference type="ARBA" id="ARBA00022692"/>
    </source>
</evidence>
<dbReference type="Pfam" id="PF21305">
    <property type="entry name" value="type_II_gspD_N0"/>
    <property type="match status" value="1"/>
</dbReference>
<accession>A0A2A4WXN8</accession>
<dbReference type="Pfam" id="PF00263">
    <property type="entry name" value="Secretin"/>
    <property type="match status" value="1"/>
</dbReference>
<dbReference type="GO" id="GO:0009306">
    <property type="term" value="P:protein secretion"/>
    <property type="evidence" value="ECO:0007669"/>
    <property type="project" value="InterPro"/>
</dbReference>
<comment type="subcellular location">
    <subcellularLocation>
        <location evidence="1">Membrane</location>
    </subcellularLocation>
</comment>
<evidence type="ECO:0000313" key="9">
    <source>
        <dbReference type="Proteomes" id="UP000218775"/>
    </source>
</evidence>
<evidence type="ECO:0000256" key="4">
    <source>
        <dbReference type="ARBA" id="ARBA00023136"/>
    </source>
</evidence>
<dbReference type="InterPro" id="IPR050810">
    <property type="entry name" value="Bact_Secretion_Sys_Channel"/>
</dbReference>
<gene>
    <name evidence="8" type="ORF">COB21_05955</name>
</gene>
<dbReference type="Proteomes" id="UP000218775">
    <property type="component" value="Unassembled WGS sequence"/>
</dbReference>
<keyword evidence="3" id="KW-0732">Signal</keyword>
<evidence type="ECO:0000256" key="3">
    <source>
        <dbReference type="ARBA" id="ARBA00022729"/>
    </source>
</evidence>
<evidence type="ECO:0000259" key="7">
    <source>
        <dbReference type="Pfam" id="PF21305"/>
    </source>
</evidence>
<organism evidence="8 9">
    <name type="scientific">Aerophobetes bacterium</name>
    <dbReference type="NCBI Taxonomy" id="2030807"/>
    <lineage>
        <taxon>Bacteria</taxon>
        <taxon>Candidatus Aerophobota</taxon>
    </lineage>
</organism>
<evidence type="ECO:0000259" key="6">
    <source>
        <dbReference type="Pfam" id="PF00263"/>
    </source>
</evidence>
<protein>
    <recommendedName>
        <fullName evidence="10">NolW-like domain-containing protein</fullName>
    </recommendedName>
</protein>
<dbReference type="PANTHER" id="PTHR30332:SF24">
    <property type="entry name" value="SECRETIN GSPD-RELATED"/>
    <property type="match status" value="1"/>
</dbReference>
<name>A0A2A4WXN8_UNCAE</name>
<comment type="caution">
    <text evidence="8">The sequence shown here is derived from an EMBL/GenBank/DDBJ whole genome shotgun (WGS) entry which is preliminary data.</text>
</comment>
<dbReference type="GO" id="GO:0015627">
    <property type="term" value="C:type II protein secretion system complex"/>
    <property type="evidence" value="ECO:0007669"/>
    <property type="project" value="TreeGrafter"/>
</dbReference>
<dbReference type="PRINTS" id="PR00811">
    <property type="entry name" value="BCTERIALGSPD"/>
</dbReference>
<dbReference type="InterPro" id="IPR049371">
    <property type="entry name" value="GspD-like_N0"/>
</dbReference>
<dbReference type="EMBL" id="NVUK01000054">
    <property type="protein sequence ID" value="PCI75188.1"/>
    <property type="molecule type" value="Genomic_DNA"/>
</dbReference>
<dbReference type="InterPro" id="IPR004846">
    <property type="entry name" value="T2SS/T3SS_dom"/>
</dbReference>
<comment type="similarity">
    <text evidence="5">Belongs to the bacterial secretin family.</text>
</comment>
<evidence type="ECO:0000313" key="8">
    <source>
        <dbReference type="EMBL" id="PCI75188.1"/>
    </source>
</evidence>
<dbReference type="InterPro" id="IPR038591">
    <property type="entry name" value="NolW-like_sf"/>
</dbReference>
<keyword evidence="4" id="KW-0472">Membrane</keyword>
<proteinExistence type="inferred from homology"/>
<reference evidence="9" key="1">
    <citation type="submission" date="2017-08" db="EMBL/GenBank/DDBJ databases">
        <title>A dynamic microbial community with high functional redundancy inhabits the cold, oxic subseafloor aquifer.</title>
        <authorList>
            <person name="Tully B.J."/>
            <person name="Wheat C.G."/>
            <person name="Glazer B.T."/>
            <person name="Huber J.A."/>
        </authorList>
    </citation>
    <scope>NUCLEOTIDE SEQUENCE [LARGE SCALE GENOMIC DNA]</scope>
</reference>
<evidence type="ECO:0008006" key="10">
    <source>
        <dbReference type="Google" id="ProtNLM"/>
    </source>
</evidence>
<dbReference type="PANTHER" id="PTHR30332">
    <property type="entry name" value="PROBABLE GENERAL SECRETION PATHWAY PROTEIN D"/>
    <property type="match status" value="1"/>
</dbReference>
<evidence type="ECO:0000256" key="5">
    <source>
        <dbReference type="RuleBase" id="RU004003"/>
    </source>
</evidence>
<dbReference type="GO" id="GO:0016020">
    <property type="term" value="C:membrane"/>
    <property type="evidence" value="ECO:0007669"/>
    <property type="project" value="UniProtKB-SubCell"/>
</dbReference>
<dbReference type="InterPro" id="IPR001775">
    <property type="entry name" value="GspD/PilQ"/>
</dbReference>
<feature type="domain" description="Type II/III secretion system secretin-like" evidence="6">
    <location>
        <begin position="1123"/>
        <end position="1294"/>
    </location>
</feature>
<dbReference type="Gene3D" id="3.30.1370.120">
    <property type="match status" value="2"/>
</dbReference>